<dbReference type="InterPro" id="IPR002087">
    <property type="entry name" value="Anti_prolifrtn"/>
</dbReference>
<accession>A0A8C8XBB3</accession>
<proteinExistence type="inferred from homology"/>
<sequence length="176" mass="20223">MLTTILFETYRSHWHADCPSKGQAFRCIRINNSQDKDPILERACAESNVDFSHLGLPKEMTIWVDPFEVCCRYGEKNHPFTIASFKGRWDEWELSQQVSCAVNRATLDYASGISSDEESCNKEPQIIPKVSNPKSIYQVKCGPVLNAFFFFFCPNSEKNLFTVKETNGKEKQNHKD</sequence>
<dbReference type="PANTHER" id="PTHR22978">
    <property type="entry name" value="B-CELL TRANSLOCATION GENE"/>
    <property type="match status" value="1"/>
</dbReference>
<evidence type="ECO:0000313" key="5">
    <source>
        <dbReference type="Proteomes" id="UP000694399"/>
    </source>
</evidence>
<dbReference type="InterPro" id="IPR033332">
    <property type="entry name" value="BTG"/>
</dbReference>
<keyword evidence="5" id="KW-1185">Reference proteome</keyword>
<dbReference type="FunFam" id="3.90.640.90:FF:000002">
    <property type="entry name" value="BTG anti-proliferation factor 4"/>
    <property type="match status" value="1"/>
</dbReference>
<dbReference type="Proteomes" id="UP000694399">
    <property type="component" value="Chromosome D2"/>
</dbReference>
<reference evidence="4" key="1">
    <citation type="journal article" date="2019" name="bioRxiv">
        <title>Long live the king: chromosome-level assembly of the lion (Panthera leo) using linked-read, Hi-C, and long read data.</title>
        <authorList>
            <person name="Armstrong E.E."/>
            <person name="Taylor R.W."/>
            <person name="Miller D.E."/>
            <person name="Kaelin C."/>
            <person name="Barsh G."/>
            <person name="Hadly E.A."/>
            <person name="Petrov D."/>
        </authorList>
    </citation>
    <scope>NUCLEOTIDE SEQUENCE [LARGE SCALE GENOMIC DNA]</scope>
</reference>
<name>A0A8C8XBB3_PANLE</name>
<dbReference type="SUPFAM" id="SSF160696">
    <property type="entry name" value="BTG domain-like"/>
    <property type="match status" value="1"/>
</dbReference>
<gene>
    <name evidence="4" type="primary">BTG4</name>
</gene>
<dbReference type="GeneTree" id="ENSGT00950000182952"/>
<feature type="domain" description="Anti-proliferative protein" evidence="3">
    <location>
        <begin position="56"/>
        <end position="75"/>
    </location>
</feature>
<dbReference type="GO" id="GO:0005634">
    <property type="term" value="C:nucleus"/>
    <property type="evidence" value="ECO:0007669"/>
    <property type="project" value="TreeGrafter"/>
</dbReference>
<evidence type="ECO:0000259" key="3">
    <source>
        <dbReference type="PROSITE" id="PS01203"/>
    </source>
</evidence>
<reference evidence="4" key="2">
    <citation type="submission" date="2025-08" db="UniProtKB">
        <authorList>
            <consortium name="Ensembl"/>
        </authorList>
    </citation>
    <scope>IDENTIFICATION</scope>
</reference>
<organism evidence="4 5">
    <name type="scientific">Panthera leo</name>
    <name type="common">Lion</name>
    <dbReference type="NCBI Taxonomy" id="9689"/>
    <lineage>
        <taxon>Eukaryota</taxon>
        <taxon>Metazoa</taxon>
        <taxon>Chordata</taxon>
        <taxon>Craniata</taxon>
        <taxon>Vertebrata</taxon>
        <taxon>Euteleostomi</taxon>
        <taxon>Mammalia</taxon>
        <taxon>Eutheria</taxon>
        <taxon>Laurasiatheria</taxon>
        <taxon>Carnivora</taxon>
        <taxon>Feliformia</taxon>
        <taxon>Felidae</taxon>
        <taxon>Pantherinae</taxon>
        <taxon>Panthera</taxon>
    </lineage>
</organism>
<dbReference type="AlphaFoldDB" id="A0A8C8XBB3"/>
<dbReference type="Pfam" id="PF07742">
    <property type="entry name" value="BTG"/>
    <property type="match status" value="1"/>
</dbReference>
<comment type="similarity">
    <text evidence="1">Belongs to the BTG family.</text>
</comment>
<evidence type="ECO:0000256" key="1">
    <source>
        <dbReference type="ARBA" id="ARBA00007989"/>
    </source>
</evidence>
<dbReference type="SMART" id="SM00099">
    <property type="entry name" value="btg1"/>
    <property type="match status" value="1"/>
</dbReference>
<reference evidence="4" key="3">
    <citation type="submission" date="2025-09" db="UniProtKB">
        <authorList>
            <consortium name="Ensembl"/>
        </authorList>
    </citation>
    <scope>IDENTIFICATION</scope>
</reference>
<dbReference type="PROSITE" id="PS01203">
    <property type="entry name" value="BTG_2"/>
    <property type="match status" value="1"/>
</dbReference>
<dbReference type="Gene3D" id="3.90.640.90">
    <property type="entry name" value="Anti-proliferative protein, N-terminal domain"/>
    <property type="match status" value="1"/>
</dbReference>
<dbReference type="PANTHER" id="PTHR22978:SF5">
    <property type="entry name" value="PROTEIN BTG4"/>
    <property type="match status" value="1"/>
</dbReference>
<evidence type="ECO:0000259" key="2">
    <source>
        <dbReference type="PROSITE" id="PS00960"/>
    </source>
</evidence>
<dbReference type="InterPro" id="IPR036054">
    <property type="entry name" value="BTG-like_sf"/>
</dbReference>
<dbReference type="Ensembl" id="ENSPLOT00000018118.1">
    <property type="protein sequence ID" value="ENSPLOP00000016365.1"/>
    <property type="gene ID" value="ENSPLOG00000011880.1"/>
</dbReference>
<dbReference type="GO" id="GO:0005737">
    <property type="term" value="C:cytoplasm"/>
    <property type="evidence" value="ECO:0007669"/>
    <property type="project" value="TreeGrafter"/>
</dbReference>
<evidence type="ECO:0000313" key="4">
    <source>
        <dbReference type="Ensembl" id="ENSPLOP00000016365.1"/>
    </source>
</evidence>
<feature type="domain" description="Anti-proliferative protein" evidence="2">
    <location>
        <begin position="10"/>
        <end position="30"/>
    </location>
</feature>
<protein>
    <submittedName>
        <fullName evidence="4">BTG anti-proliferation factor 4</fullName>
    </submittedName>
</protein>
<dbReference type="PROSITE" id="PS00960">
    <property type="entry name" value="BTG_1"/>
    <property type="match status" value="1"/>
</dbReference>